<keyword evidence="7" id="KW-0503">Monooxygenase</keyword>
<evidence type="ECO:0000256" key="2">
    <source>
        <dbReference type="ARBA" id="ARBA00010617"/>
    </source>
</evidence>
<feature type="transmembrane region" description="Helical" evidence="8">
    <location>
        <begin position="15"/>
        <end position="37"/>
    </location>
</feature>
<dbReference type="GO" id="GO:0004497">
    <property type="term" value="F:monooxygenase activity"/>
    <property type="evidence" value="ECO:0007669"/>
    <property type="project" value="UniProtKB-KW"/>
</dbReference>
<dbReference type="AlphaFoldDB" id="A0A6A6DYD6"/>
<dbReference type="InterPro" id="IPR050121">
    <property type="entry name" value="Cytochrome_P450_monoxygenase"/>
</dbReference>
<evidence type="ECO:0000256" key="5">
    <source>
        <dbReference type="ARBA" id="ARBA00023004"/>
    </source>
</evidence>
<dbReference type="InterPro" id="IPR001128">
    <property type="entry name" value="Cyt_P450"/>
</dbReference>
<dbReference type="InterPro" id="IPR002401">
    <property type="entry name" value="Cyt_P450_E_grp-I"/>
</dbReference>
<dbReference type="PROSITE" id="PS00086">
    <property type="entry name" value="CYTOCHROME_P450"/>
    <property type="match status" value="1"/>
</dbReference>
<dbReference type="InterPro" id="IPR036396">
    <property type="entry name" value="Cyt_P450_sf"/>
</dbReference>
<dbReference type="Pfam" id="PF00067">
    <property type="entry name" value="p450"/>
    <property type="match status" value="2"/>
</dbReference>
<name>A0A6A6DYD6_9PEZI</name>
<keyword evidence="5 6" id="KW-0408">Iron</keyword>
<keyword evidence="10" id="KW-1185">Reference proteome</keyword>
<evidence type="ECO:0000256" key="1">
    <source>
        <dbReference type="ARBA" id="ARBA00001971"/>
    </source>
</evidence>
<sequence>MTTLKTPNELSYPQGLAIVAALFLAYVGPRCIYLLYFHPLAKFTGPKIAAISNIWYAYHWFSGRYPWAIEKVIEKYEILMSGTKGRPTWIKTDFQDVGGKHKGIAADEDVEKHRAVRKLLAPAFNPRALKEQEPALHGHIDNFINQLEKYGSAPEGADMRHWFDWLACDIAGDMGYGHNFHNVDDRRAHLFLRTFRDIGIWGTLKQVMSKFPLLYPLVFFTLPPKLARTLPIIIKTNTEIVRNRIKNRHNMEHPDYFTLLLPDDRPVPEVEFLVAQANHLIMSSRKLKQEIRGTFASYNDINNDACQSLPWLHAVIEESLRLHTNGAFGLPRISPGDTICGHYIAKGCVAQTAAFAVTHSSKYFHRPREFCPERWLPSTHPNYDLAFAKDVKSAFKPFGMGTRGCIGQNMGYMQGRIIFAKMVWKFDWEHVNKGQVDWERDLKLYAIWEKPPVVVRYTAVNGKKPISS</sequence>
<keyword evidence="7" id="KW-0560">Oxidoreductase</keyword>
<keyword evidence="4 6" id="KW-0479">Metal-binding</keyword>
<evidence type="ECO:0000256" key="7">
    <source>
        <dbReference type="RuleBase" id="RU000461"/>
    </source>
</evidence>
<evidence type="ECO:0000256" key="3">
    <source>
        <dbReference type="ARBA" id="ARBA00022617"/>
    </source>
</evidence>
<dbReference type="EMBL" id="ML994645">
    <property type="protein sequence ID" value="KAF2182990.1"/>
    <property type="molecule type" value="Genomic_DNA"/>
</dbReference>
<evidence type="ECO:0000313" key="10">
    <source>
        <dbReference type="Proteomes" id="UP000800200"/>
    </source>
</evidence>
<dbReference type="PANTHER" id="PTHR24305">
    <property type="entry name" value="CYTOCHROME P450"/>
    <property type="match status" value="1"/>
</dbReference>
<comment type="similarity">
    <text evidence="2 7">Belongs to the cytochrome P450 family.</text>
</comment>
<dbReference type="PRINTS" id="PR00463">
    <property type="entry name" value="EP450I"/>
</dbReference>
<dbReference type="InterPro" id="IPR017972">
    <property type="entry name" value="Cyt_P450_CS"/>
</dbReference>
<feature type="binding site" description="axial binding residue" evidence="6">
    <location>
        <position position="405"/>
    </location>
    <ligand>
        <name>heme</name>
        <dbReference type="ChEBI" id="CHEBI:30413"/>
    </ligand>
    <ligandPart>
        <name>Fe</name>
        <dbReference type="ChEBI" id="CHEBI:18248"/>
    </ligandPart>
</feature>
<organism evidence="9 10">
    <name type="scientific">Zopfia rhizophila CBS 207.26</name>
    <dbReference type="NCBI Taxonomy" id="1314779"/>
    <lineage>
        <taxon>Eukaryota</taxon>
        <taxon>Fungi</taxon>
        <taxon>Dikarya</taxon>
        <taxon>Ascomycota</taxon>
        <taxon>Pezizomycotina</taxon>
        <taxon>Dothideomycetes</taxon>
        <taxon>Dothideomycetes incertae sedis</taxon>
        <taxon>Zopfiaceae</taxon>
        <taxon>Zopfia</taxon>
    </lineage>
</organism>
<dbReference type="GO" id="GO:0005506">
    <property type="term" value="F:iron ion binding"/>
    <property type="evidence" value="ECO:0007669"/>
    <property type="project" value="InterPro"/>
</dbReference>
<evidence type="ECO:0000256" key="4">
    <source>
        <dbReference type="ARBA" id="ARBA00022723"/>
    </source>
</evidence>
<dbReference type="GO" id="GO:0020037">
    <property type="term" value="F:heme binding"/>
    <property type="evidence" value="ECO:0007669"/>
    <property type="project" value="InterPro"/>
</dbReference>
<reference evidence="9" key="1">
    <citation type="journal article" date="2020" name="Stud. Mycol.">
        <title>101 Dothideomycetes genomes: a test case for predicting lifestyles and emergence of pathogens.</title>
        <authorList>
            <person name="Haridas S."/>
            <person name="Albert R."/>
            <person name="Binder M."/>
            <person name="Bloem J."/>
            <person name="Labutti K."/>
            <person name="Salamov A."/>
            <person name="Andreopoulos B."/>
            <person name="Baker S."/>
            <person name="Barry K."/>
            <person name="Bills G."/>
            <person name="Bluhm B."/>
            <person name="Cannon C."/>
            <person name="Castanera R."/>
            <person name="Culley D."/>
            <person name="Daum C."/>
            <person name="Ezra D."/>
            <person name="Gonzalez J."/>
            <person name="Henrissat B."/>
            <person name="Kuo A."/>
            <person name="Liang C."/>
            <person name="Lipzen A."/>
            <person name="Lutzoni F."/>
            <person name="Magnuson J."/>
            <person name="Mondo S."/>
            <person name="Nolan M."/>
            <person name="Ohm R."/>
            <person name="Pangilinan J."/>
            <person name="Park H.-J."/>
            <person name="Ramirez L."/>
            <person name="Alfaro M."/>
            <person name="Sun H."/>
            <person name="Tritt A."/>
            <person name="Yoshinaga Y."/>
            <person name="Zwiers L.-H."/>
            <person name="Turgeon B."/>
            <person name="Goodwin S."/>
            <person name="Spatafora J."/>
            <person name="Crous P."/>
            <person name="Grigoriev I."/>
        </authorList>
    </citation>
    <scope>NUCLEOTIDE SEQUENCE</scope>
    <source>
        <strain evidence="9">CBS 207.26</strain>
    </source>
</reference>
<gene>
    <name evidence="9" type="ORF">K469DRAFT_740063</name>
</gene>
<comment type="cofactor">
    <cofactor evidence="1 6">
        <name>heme</name>
        <dbReference type="ChEBI" id="CHEBI:30413"/>
    </cofactor>
</comment>
<accession>A0A6A6DYD6</accession>
<protein>
    <submittedName>
        <fullName evidence="9">Cytochrome P450</fullName>
    </submittedName>
</protein>
<keyword evidence="3 6" id="KW-0349">Heme</keyword>
<evidence type="ECO:0000256" key="8">
    <source>
        <dbReference type="SAM" id="Phobius"/>
    </source>
</evidence>
<evidence type="ECO:0000313" key="9">
    <source>
        <dbReference type="EMBL" id="KAF2182990.1"/>
    </source>
</evidence>
<evidence type="ECO:0000256" key="6">
    <source>
        <dbReference type="PIRSR" id="PIRSR602401-1"/>
    </source>
</evidence>
<keyword evidence="8" id="KW-1133">Transmembrane helix</keyword>
<dbReference type="GO" id="GO:0016705">
    <property type="term" value="F:oxidoreductase activity, acting on paired donors, with incorporation or reduction of molecular oxygen"/>
    <property type="evidence" value="ECO:0007669"/>
    <property type="project" value="InterPro"/>
</dbReference>
<keyword evidence="8" id="KW-0812">Transmembrane</keyword>
<keyword evidence="8" id="KW-0472">Membrane</keyword>
<dbReference type="OrthoDB" id="1470350at2759"/>
<proteinExistence type="inferred from homology"/>
<dbReference type="PANTHER" id="PTHR24305:SF210">
    <property type="entry name" value="CYTOCHROME P450 MONOOXYGENASE ASQL-RELATED"/>
    <property type="match status" value="1"/>
</dbReference>
<dbReference type="SUPFAM" id="SSF48264">
    <property type="entry name" value="Cytochrome P450"/>
    <property type="match status" value="1"/>
</dbReference>
<dbReference type="Gene3D" id="1.10.630.10">
    <property type="entry name" value="Cytochrome P450"/>
    <property type="match status" value="2"/>
</dbReference>
<dbReference type="Proteomes" id="UP000800200">
    <property type="component" value="Unassembled WGS sequence"/>
</dbReference>